<reference evidence="4 5" key="2">
    <citation type="journal article" date="2008" name="Nature">
        <title>The Phaeodactylum genome reveals the evolutionary history of diatom genomes.</title>
        <authorList>
            <person name="Bowler C."/>
            <person name="Allen A.E."/>
            <person name="Badger J.H."/>
            <person name="Grimwood J."/>
            <person name="Jabbari K."/>
            <person name="Kuo A."/>
            <person name="Maheswari U."/>
            <person name="Martens C."/>
            <person name="Maumus F."/>
            <person name="Otillar R.P."/>
            <person name="Rayko E."/>
            <person name="Salamov A."/>
            <person name="Vandepoele K."/>
            <person name="Beszteri B."/>
            <person name="Gruber A."/>
            <person name="Heijde M."/>
            <person name="Katinka M."/>
            <person name="Mock T."/>
            <person name="Valentin K."/>
            <person name="Verret F."/>
            <person name="Berges J.A."/>
            <person name="Brownlee C."/>
            <person name="Cadoret J.P."/>
            <person name="Chiovitti A."/>
            <person name="Choi C.J."/>
            <person name="Coesel S."/>
            <person name="De Martino A."/>
            <person name="Detter J.C."/>
            <person name="Durkin C."/>
            <person name="Falciatore A."/>
            <person name="Fournet J."/>
            <person name="Haruta M."/>
            <person name="Huysman M.J."/>
            <person name="Jenkins B.D."/>
            <person name="Jiroutova K."/>
            <person name="Jorgensen R.E."/>
            <person name="Joubert Y."/>
            <person name="Kaplan A."/>
            <person name="Kroger N."/>
            <person name="Kroth P.G."/>
            <person name="La Roche J."/>
            <person name="Lindquist E."/>
            <person name="Lommer M."/>
            <person name="Martin-Jezequel V."/>
            <person name="Lopez P.J."/>
            <person name="Lucas S."/>
            <person name="Mangogna M."/>
            <person name="McGinnis K."/>
            <person name="Medlin L.K."/>
            <person name="Montsant A."/>
            <person name="Oudot-Le Secq M.P."/>
            <person name="Napoli C."/>
            <person name="Obornik M."/>
            <person name="Parker M.S."/>
            <person name="Petit J.L."/>
            <person name="Porcel B.M."/>
            <person name="Poulsen N."/>
            <person name="Robison M."/>
            <person name="Rychlewski L."/>
            <person name="Rynearson T.A."/>
            <person name="Schmutz J."/>
            <person name="Shapiro H."/>
            <person name="Siaut M."/>
            <person name="Stanley M."/>
            <person name="Sussman M.R."/>
            <person name="Taylor A.R."/>
            <person name="Vardi A."/>
            <person name="von Dassow P."/>
            <person name="Vyverman W."/>
            <person name="Willis A."/>
            <person name="Wyrwicz L.S."/>
            <person name="Rokhsar D.S."/>
            <person name="Weissenbach J."/>
            <person name="Armbrust E.V."/>
            <person name="Green B.R."/>
            <person name="Van de Peer Y."/>
            <person name="Grigoriev I.V."/>
        </authorList>
    </citation>
    <scope>NUCLEOTIDE SEQUENCE [LARGE SCALE GENOMIC DNA]</scope>
    <source>
        <strain evidence="4 5">CCMP1335</strain>
    </source>
</reference>
<name>B8BZA3_THAPS</name>
<dbReference type="Pfam" id="PF01535">
    <property type="entry name" value="PPR"/>
    <property type="match status" value="1"/>
</dbReference>
<reference evidence="4 5" key="1">
    <citation type="journal article" date="2004" name="Science">
        <title>The genome of the diatom Thalassiosira pseudonana: ecology, evolution, and metabolism.</title>
        <authorList>
            <person name="Armbrust E.V."/>
            <person name="Berges J.A."/>
            <person name="Bowler C."/>
            <person name="Green B.R."/>
            <person name="Martinez D."/>
            <person name="Putnam N.H."/>
            <person name="Zhou S."/>
            <person name="Allen A.E."/>
            <person name="Apt K.E."/>
            <person name="Bechner M."/>
            <person name="Brzezinski M.A."/>
            <person name="Chaal B.K."/>
            <person name="Chiovitti A."/>
            <person name="Davis A.K."/>
            <person name="Demarest M.S."/>
            <person name="Detter J.C."/>
            <person name="Glavina T."/>
            <person name="Goodstein D."/>
            <person name="Hadi M.Z."/>
            <person name="Hellsten U."/>
            <person name="Hildebrand M."/>
            <person name="Jenkins B.D."/>
            <person name="Jurka J."/>
            <person name="Kapitonov V.V."/>
            <person name="Kroger N."/>
            <person name="Lau W.W."/>
            <person name="Lane T.W."/>
            <person name="Larimer F.W."/>
            <person name="Lippmeier J.C."/>
            <person name="Lucas S."/>
            <person name="Medina M."/>
            <person name="Montsant A."/>
            <person name="Obornik M."/>
            <person name="Parker M.S."/>
            <person name="Palenik B."/>
            <person name="Pazour G.J."/>
            <person name="Richardson P.M."/>
            <person name="Rynearson T.A."/>
            <person name="Saito M.A."/>
            <person name="Schwartz D.C."/>
            <person name="Thamatrakoln K."/>
            <person name="Valentin K."/>
            <person name="Vardi A."/>
            <person name="Wilkerson F.P."/>
            <person name="Rokhsar D.S."/>
        </authorList>
    </citation>
    <scope>NUCLEOTIDE SEQUENCE [LARGE SCALE GENOMIC DNA]</scope>
    <source>
        <strain evidence="4 5">CCMP1335</strain>
    </source>
</reference>
<dbReference type="InterPro" id="IPR011990">
    <property type="entry name" value="TPR-like_helical_dom_sf"/>
</dbReference>
<dbReference type="InterPro" id="IPR002885">
    <property type="entry name" value="PPR_rpt"/>
</dbReference>
<evidence type="ECO:0000256" key="2">
    <source>
        <dbReference type="SAM" id="MobiDB-lite"/>
    </source>
</evidence>
<dbReference type="PaxDb" id="35128-Thaps4440"/>
<feature type="region of interest" description="Disordered" evidence="2">
    <location>
        <begin position="735"/>
        <end position="767"/>
    </location>
</feature>
<evidence type="ECO:0000259" key="3">
    <source>
        <dbReference type="PROSITE" id="PS50800"/>
    </source>
</evidence>
<dbReference type="PANTHER" id="PTHR47942:SF63">
    <property type="entry name" value="PENTATRICOPEPTIDE REPEAT-CONTAINING PROTEIN"/>
    <property type="match status" value="1"/>
</dbReference>
<dbReference type="STRING" id="35128.B8BZA3"/>
<dbReference type="Pfam" id="PF02037">
    <property type="entry name" value="SAP"/>
    <property type="match status" value="2"/>
</dbReference>
<organism evidence="4 5">
    <name type="scientific">Thalassiosira pseudonana</name>
    <name type="common">Marine diatom</name>
    <name type="synonym">Cyclotella nana</name>
    <dbReference type="NCBI Taxonomy" id="35128"/>
    <lineage>
        <taxon>Eukaryota</taxon>
        <taxon>Sar</taxon>
        <taxon>Stramenopiles</taxon>
        <taxon>Ochrophyta</taxon>
        <taxon>Bacillariophyta</taxon>
        <taxon>Coscinodiscophyceae</taxon>
        <taxon>Thalassiosirophycidae</taxon>
        <taxon>Thalassiosirales</taxon>
        <taxon>Thalassiosiraceae</taxon>
        <taxon>Thalassiosira</taxon>
    </lineage>
</organism>
<keyword evidence="1" id="KW-0677">Repeat</keyword>
<proteinExistence type="predicted"/>
<dbReference type="HOGENOM" id="CLU_355861_0_0_1"/>
<evidence type="ECO:0000313" key="5">
    <source>
        <dbReference type="Proteomes" id="UP000001449"/>
    </source>
</evidence>
<dbReference type="PROSITE" id="PS50800">
    <property type="entry name" value="SAP"/>
    <property type="match status" value="2"/>
</dbReference>
<dbReference type="Proteomes" id="UP000001449">
    <property type="component" value="Chromosome 4"/>
</dbReference>
<dbReference type="PANTHER" id="PTHR47942">
    <property type="entry name" value="TETRATRICOPEPTIDE REPEAT (TPR)-LIKE SUPERFAMILY PROTEIN-RELATED"/>
    <property type="match status" value="1"/>
</dbReference>
<feature type="domain" description="SAP" evidence="3">
    <location>
        <begin position="144"/>
        <end position="178"/>
    </location>
</feature>
<accession>B8BZA3</accession>
<dbReference type="InterPro" id="IPR051222">
    <property type="entry name" value="PPR/CCM1_RNA-binding"/>
</dbReference>
<protein>
    <recommendedName>
        <fullName evidence="3">SAP domain-containing protein</fullName>
    </recommendedName>
</protein>
<dbReference type="KEGG" id="tps:THAPSDRAFT_4440"/>
<dbReference type="InParanoid" id="B8BZA3"/>
<dbReference type="AlphaFoldDB" id="B8BZA3"/>
<dbReference type="eggNOG" id="KOG4197">
    <property type="taxonomic scope" value="Eukaryota"/>
</dbReference>
<sequence length="789" mass="88514">MSFVPILQSLLVASPSTSTSFALTPFANHDVHVLKHRRQRWNEPIQPNLNAGSFRSKLLLQLSISPFNEDNLSQMTVVELKDQLRQANLPVGGRKNELIDRLNEYYSTQDMKDDTSDDLTMSKTTDDVKASQDTPHIVQTNDDLESLTVATLKERLKTMGLPVGGRKADLIDRQQQMANSASLKRMHHRLMALLDFLDDALDDDDDEGCNTMDQFPPIKDNDNILLADESLDSESAQTRRARRKKYFKTQEVRELIRASDPRAPAVAEEMIAFLEKMAGDEENPDYLPGPQQYTALIDAYAKSDIVHAKEVIARIMESNVVELTVPMSNAIIGAYTNMGTREAAEQATSILERMEYLREFGDGSVKPTVYSYSLVISAWAKCGSFDAATFAENTLNRLLESYEQVVNQEGEDSVYAGELRPNSIVFNSVIDACGSQEAGSKAEDLLHKMEVYSRLGHYDVRPDTITFNTCIKAWCNSNRADAPQKAEAILKKLETYPQYPRKNGMLVVRPNLLSYNTVINSWAKSMHSDSAIRAQKLLTRMITTYKTEAFSTMKPDVVSFSSVLNALAKSKTVKFKADKCLTILKSMIDLHEDDGSYDTIPNIICYNTVLNACAFSAQRTSGDEQKRALEVAVDTFKMLDGRYATADAVSYGNMLKVFANLMPTGDARTSMSTTIFKSCCEEGLVGGLVLDEIRRCVPAKQFIQILAKCGYDKPMRQHQKAIDVQLRALPRQWTANVKKSDGRQRQRNTSKHQPEKLQTNRKQEKTVVRPVFRKPSMLIETASISGKDL</sequence>
<dbReference type="RefSeq" id="XP_002289311.1">
    <property type="nucleotide sequence ID" value="XM_002289275.1"/>
</dbReference>
<dbReference type="SUPFAM" id="SSF68906">
    <property type="entry name" value="SAP domain"/>
    <property type="match status" value="2"/>
</dbReference>
<gene>
    <name evidence="4" type="ORF">THAPSDRAFT_4440</name>
</gene>
<dbReference type="InterPro" id="IPR003034">
    <property type="entry name" value="SAP_dom"/>
</dbReference>
<dbReference type="InterPro" id="IPR036361">
    <property type="entry name" value="SAP_dom_sf"/>
</dbReference>
<evidence type="ECO:0000256" key="1">
    <source>
        <dbReference type="ARBA" id="ARBA00022737"/>
    </source>
</evidence>
<dbReference type="Gene3D" id="1.10.720.30">
    <property type="entry name" value="SAP domain"/>
    <property type="match status" value="2"/>
</dbReference>
<evidence type="ECO:0000313" key="4">
    <source>
        <dbReference type="EMBL" id="EED92848.1"/>
    </source>
</evidence>
<feature type="domain" description="SAP" evidence="3">
    <location>
        <begin position="72"/>
        <end position="106"/>
    </location>
</feature>
<dbReference type="GeneID" id="7453370"/>
<keyword evidence="5" id="KW-1185">Reference proteome</keyword>
<dbReference type="EMBL" id="CM000641">
    <property type="protein sequence ID" value="EED92848.1"/>
    <property type="molecule type" value="Genomic_DNA"/>
</dbReference>
<dbReference type="SMART" id="SM00513">
    <property type="entry name" value="SAP"/>
    <property type="match status" value="2"/>
</dbReference>
<dbReference type="Gene3D" id="1.25.40.10">
    <property type="entry name" value="Tetratricopeptide repeat domain"/>
    <property type="match status" value="3"/>
</dbReference>